<dbReference type="AlphaFoldDB" id="X1AG04"/>
<proteinExistence type="predicted"/>
<gene>
    <name evidence="1" type="ORF">S01H4_35788</name>
</gene>
<comment type="caution">
    <text evidence="1">The sequence shown here is derived from an EMBL/GenBank/DDBJ whole genome shotgun (WGS) entry which is preliminary data.</text>
</comment>
<sequence>MVKLNLFQKIILKLQGHVFIGNRVKSGWSGPLPFYAFKCDEHGLVEDYPHGYEKRLECPKCDSSHDEQ</sequence>
<protein>
    <submittedName>
        <fullName evidence="1">Uncharacterized protein</fullName>
    </submittedName>
</protein>
<dbReference type="EMBL" id="BART01019064">
    <property type="protein sequence ID" value="GAG81455.1"/>
    <property type="molecule type" value="Genomic_DNA"/>
</dbReference>
<reference evidence="1" key="1">
    <citation type="journal article" date="2014" name="Front. Microbiol.">
        <title>High frequency of phylogenetically diverse reductive dehalogenase-homologous genes in deep subseafloor sedimentary metagenomes.</title>
        <authorList>
            <person name="Kawai M."/>
            <person name="Futagami T."/>
            <person name="Toyoda A."/>
            <person name="Takaki Y."/>
            <person name="Nishi S."/>
            <person name="Hori S."/>
            <person name="Arai W."/>
            <person name="Tsubouchi T."/>
            <person name="Morono Y."/>
            <person name="Uchiyama I."/>
            <person name="Ito T."/>
            <person name="Fujiyama A."/>
            <person name="Inagaki F."/>
            <person name="Takami H."/>
        </authorList>
    </citation>
    <scope>NUCLEOTIDE SEQUENCE</scope>
    <source>
        <strain evidence="1">Expedition CK06-06</strain>
    </source>
</reference>
<organism evidence="1">
    <name type="scientific">marine sediment metagenome</name>
    <dbReference type="NCBI Taxonomy" id="412755"/>
    <lineage>
        <taxon>unclassified sequences</taxon>
        <taxon>metagenomes</taxon>
        <taxon>ecological metagenomes</taxon>
    </lineage>
</organism>
<accession>X1AG04</accession>
<evidence type="ECO:0000313" key="1">
    <source>
        <dbReference type="EMBL" id="GAG81455.1"/>
    </source>
</evidence>
<name>X1AG04_9ZZZZ</name>